<organism evidence="2 3">
    <name type="scientific">Merluccius polli</name>
    <name type="common">Benguela hake</name>
    <name type="synonym">Merluccius cadenati</name>
    <dbReference type="NCBI Taxonomy" id="89951"/>
    <lineage>
        <taxon>Eukaryota</taxon>
        <taxon>Metazoa</taxon>
        <taxon>Chordata</taxon>
        <taxon>Craniata</taxon>
        <taxon>Vertebrata</taxon>
        <taxon>Euteleostomi</taxon>
        <taxon>Actinopterygii</taxon>
        <taxon>Neopterygii</taxon>
        <taxon>Teleostei</taxon>
        <taxon>Neoteleostei</taxon>
        <taxon>Acanthomorphata</taxon>
        <taxon>Zeiogadaria</taxon>
        <taxon>Gadariae</taxon>
        <taxon>Gadiformes</taxon>
        <taxon>Gadoidei</taxon>
        <taxon>Merlucciidae</taxon>
        <taxon>Merluccius</taxon>
    </lineage>
</organism>
<keyword evidence="3" id="KW-1185">Reference proteome</keyword>
<feature type="compositionally biased region" description="Basic and acidic residues" evidence="1">
    <location>
        <begin position="24"/>
        <end position="46"/>
    </location>
</feature>
<dbReference type="AlphaFoldDB" id="A0AA47MUS3"/>
<comment type="caution">
    <text evidence="2">The sequence shown here is derived from an EMBL/GenBank/DDBJ whole genome shotgun (WGS) entry which is preliminary data.</text>
</comment>
<evidence type="ECO:0000313" key="3">
    <source>
        <dbReference type="Proteomes" id="UP001174136"/>
    </source>
</evidence>
<reference evidence="2" key="1">
    <citation type="journal article" date="2023" name="Front. Mar. Sci.">
        <title>A new Merluccius polli reference genome to investigate the effects of global change in West African waters.</title>
        <authorList>
            <person name="Mateo J.L."/>
            <person name="Blanco-Fernandez C."/>
            <person name="Garcia-Vazquez E."/>
            <person name="Machado-Schiaffino G."/>
        </authorList>
    </citation>
    <scope>NUCLEOTIDE SEQUENCE</scope>
    <source>
        <strain evidence="2">C29</strain>
        <tissue evidence="2">Fin</tissue>
    </source>
</reference>
<sequence>MAEIEQASLRSEQLSDKSSSPPHLPDDLSLDEHTAYQLLVREDKGGRSSSDSQSSEEAGGRGGVPEVEAHQTQTQAQVGLEPPYTSLSSGGGEEEEEGTALMELEVQADQHHHHESPVQWAKY</sequence>
<evidence type="ECO:0000313" key="2">
    <source>
        <dbReference type="EMBL" id="KAK0146531.1"/>
    </source>
</evidence>
<dbReference type="EMBL" id="JAOPHQ010002568">
    <property type="protein sequence ID" value="KAK0146531.1"/>
    <property type="molecule type" value="Genomic_DNA"/>
</dbReference>
<feature type="region of interest" description="Disordered" evidence="1">
    <location>
        <begin position="1"/>
        <end position="123"/>
    </location>
</feature>
<evidence type="ECO:0000256" key="1">
    <source>
        <dbReference type="SAM" id="MobiDB-lite"/>
    </source>
</evidence>
<dbReference type="Proteomes" id="UP001174136">
    <property type="component" value="Unassembled WGS sequence"/>
</dbReference>
<name>A0AA47MUS3_MERPO</name>
<proteinExistence type="predicted"/>
<protein>
    <submittedName>
        <fullName evidence="2">Uncharacterized protein</fullName>
    </submittedName>
</protein>
<gene>
    <name evidence="2" type="ORF">N1851_014138</name>
</gene>
<accession>A0AA47MUS3</accession>